<evidence type="ECO:0000313" key="4">
    <source>
        <dbReference type="Proteomes" id="UP001497623"/>
    </source>
</evidence>
<feature type="non-terminal residue" evidence="3">
    <location>
        <position position="207"/>
    </location>
</feature>
<sequence>MLLKLVSKWSLLGYLCVCVASIGETLETHDAFSHDGNTHGSLNKTPNYTHGYNNAVYNEDNKEYHNLNFMEDRPNYTHIQSASVNSDNSNKEHRRCDEHDEEVLSKSSKAKFGHRRPGLPKVLILHPIYAGSHELTLRNLGESLVERGWSVTQVRWRSTKTREVNSKVEVITLSPDNRDRRYPYMSEDGIFQPPTSMLWERPRQLWQ</sequence>
<dbReference type="AlphaFoldDB" id="A0AAV2QP53"/>
<comment type="caution">
    <text evidence="3">The sequence shown here is derived from an EMBL/GenBank/DDBJ whole genome shotgun (WGS) entry which is preliminary data.</text>
</comment>
<evidence type="ECO:0000313" key="3">
    <source>
        <dbReference type="EMBL" id="CAL4090222.1"/>
    </source>
</evidence>
<feature type="signal peptide" evidence="2">
    <location>
        <begin position="1"/>
        <end position="21"/>
    </location>
</feature>
<feature type="chain" id="PRO_5043988078" evidence="2">
    <location>
        <begin position="22"/>
        <end position="207"/>
    </location>
</feature>
<protein>
    <submittedName>
        <fullName evidence="3">Uncharacterized protein</fullName>
    </submittedName>
</protein>
<name>A0AAV2QP53_MEGNR</name>
<feature type="compositionally biased region" description="Basic and acidic residues" evidence="1">
    <location>
        <begin position="89"/>
        <end position="104"/>
    </location>
</feature>
<organism evidence="3 4">
    <name type="scientific">Meganyctiphanes norvegica</name>
    <name type="common">Northern krill</name>
    <name type="synonym">Thysanopoda norvegica</name>
    <dbReference type="NCBI Taxonomy" id="48144"/>
    <lineage>
        <taxon>Eukaryota</taxon>
        <taxon>Metazoa</taxon>
        <taxon>Ecdysozoa</taxon>
        <taxon>Arthropoda</taxon>
        <taxon>Crustacea</taxon>
        <taxon>Multicrustacea</taxon>
        <taxon>Malacostraca</taxon>
        <taxon>Eumalacostraca</taxon>
        <taxon>Eucarida</taxon>
        <taxon>Euphausiacea</taxon>
        <taxon>Euphausiidae</taxon>
        <taxon>Meganyctiphanes</taxon>
    </lineage>
</organism>
<dbReference type="Proteomes" id="UP001497623">
    <property type="component" value="Unassembled WGS sequence"/>
</dbReference>
<dbReference type="EMBL" id="CAXKWB010008232">
    <property type="protein sequence ID" value="CAL4090222.1"/>
    <property type="molecule type" value="Genomic_DNA"/>
</dbReference>
<accession>A0AAV2QP53</accession>
<gene>
    <name evidence="3" type="ORF">MNOR_LOCUS13980</name>
</gene>
<keyword evidence="4" id="KW-1185">Reference proteome</keyword>
<proteinExistence type="predicted"/>
<evidence type="ECO:0000256" key="2">
    <source>
        <dbReference type="SAM" id="SignalP"/>
    </source>
</evidence>
<feature type="region of interest" description="Disordered" evidence="1">
    <location>
        <begin position="80"/>
        <end position="112"/>
    </location>
</feature>
<keyword evidence="2" id="KW-0732">Signal</keyword>
<evidence type="ECO:0000256" key="1">
    <source>
        <dbReference type="SAM" id="MobiDB-lite"/>
    </source>
</evidence>
<reference evidence="3 4" key="1">
    <citation type="submission" date="2024-05" db="EMBL/GenBank/DDBJ databases">
        <authorList>
            <person name="Wallberg A."/>
        </authorList>
    </citation>
    <scope>NUCLEOTIDE SEQUENCE [LARGE SCALE GENOMIC DNA]</scope>
</reference>